<evidence type="ECO:0000259" key="10">
    <source>
        <dbReference type="PROSITE" id="PS50089"/>
    </source>
</evidence>
<feature type="compositionally biased region" description="Low complexity" evidence="9">
    <location>
        <begin position="331"/>
        <end position="342"/>
    </location>
</feature>
<sequence>MAQRNIYNTSHMFEAEPEQQWNRLHSEEQHLHFGNETRTQATENGPIFHPGDNVSAEQVHYASQWDAATNSNGYSTSTLMVNPPHFQPNTSDPSRDYLHQPAAPTVMIPENHVHHASSSNYAAESNFFDLSVGNVRGPYKRKSPGIPLMSQRGSTSRYHCTGSSSDASSLPDIRQEKSSFDSQHNRWEPLIPPIYQTRHHSNGGESSVRNVRNRSAKDFESDAFRTHPPANYSDYPCSSRLPIDRSVSLHHSNLNSSAPLPEWTPMHVSSAPPGRILSNNLGHESNHLFAGSSMTHGSGELAAYHQEHSSGRNSVAPPSMHTIPSHTRGVRSSFTHRSSPSSRVLMGNVPVGHMVPPNESLQLVGESHSSRHLRPFGSSGWRNGDRNVRPRLSSERYGLFPENTSANDRLTPEGLMIVDRSIYGSRNMLDHHRDMRLDIDHMSYEDLLALGERIGSVSTGVSQDQLQKCLTETVYCSSDQKQEEERCVICLDEYEHMDDVGTLKACGHDYHVSCIKKWLSFKNLCPICKSPAVPENINDK</sequence>
<dbReference type="EC" id="2.3.2.27" evidence="2"/>
<feature type="region of interest" description="Disordered" evidence="9">
    <location>
        <begin position="310"/>
        <end position="342"/>
    </location>
</feature>
<dbReference type="PANTHER" id="PTHR22937:SF174">
    <property type="entry name" value="RING-TYPE E3 UBIQUITIN TRANSFERASE"/>
    <property type="match status" value="1"/>
</dbReference>
<dbReference type="Gene3D" id="3.30.40.10">
    <property type="entry name" value="Zinc/RING finger domain, C3HC4 (zinc finger)"/>
    <property type="match status" value="1"/>
</dbReference>
<evidence type="ECO:0000256" key="1">
    <source>
        <dbReference type="ARBA" id="ARBA00000900"/>
    </source>
</evidence>
<gene>
    <name evidence="11" type="ORF">RND81_01G041200</name>
</gene>
<dbReference type="InterPro" id="IPR013083">
    <property type="entry name" value="Znf_RING/FYVE/PHD"/>
</dbReference>
<feature type="region of interest" description="Disordered" evidence="9">
    <location>
        <begin position="141"/>
        <end position="182"/>
    </location>
</feature>
<evidence type="ECO:0000313" key="12">
    <source>
        <dbReference type="Proteomes" id="UP001443914"/>
    </source>
</evidence>
<evidence type="ECO:0000256" key="9">
    <source>
        <dbReference type="SAM" id="MobiDB-lite"/>
    </source>
</evidence>
<dbReference type="Proteomes" id="UP001443914">
    <property type="component" value="Unassembled WGS sequence"/>
</dbReference>
<keyword evidence="12" id="KW-1185">Reference proteome</keyword>
<dbReference type="GO" id="GO:0008270">
    <property type="term" value="F:zinc ion binding"/>
    <property type="evidence" value="ECO:0007669"/>
    <property type="project" value="UniProtKB-KW"/>
</dbReference>
<accession>A0AAW1N5X9</accession>
<reference evidence="11" key="1">
    <citation type="submission" date="2024-03" db="EMBL/GenBank/DDBJ databases">
        <title>WGS assembly of Saponaria officinalis var. Norfolk2.</title>
        <authorList>
            <person name="Jenkins J."/>
            <person name="Shu S."/>
            <person name="Grimwood J."/>
            <person name="Barry K."/>
            <person name="Goodstein D."/>
            <person name="Schmutz J."/>
            <person name="Leebens-Mack J."/>
            <person name="Osbourn A."/>
        </authorList>
    </citation>
    <scope>NUCLEOTIDE SEQUENCE [LARGE SCALE GENOMIC DNA]</scope>
    <source>
        <strain evidence="11">JIC</strain>
    </source>
</reference>
<dbReference type="InterPro" id="IPR045191">
    <property type="entry name" value="MBR1/2-like"/>
</dbReference>
<comment type="caution">
    <text evidence="11">The sequence shown here is derived from an EMBL/GenBank/DDBJ whole genome shotgun (WGS) entry which is preliminary data.</text>
</comment>
<evidence type="ECO:0000256" key="4">
    <source>
        <dbReference type="ARBA" id="ARBA00022723"/>
    </source>
</evidence>
<dbReference type="Pfam" id="PF13639">
    <property type="entry name" value="zf-RING_2"/>
    <property type="match status" value="1"/>
</dbReference>
<dbReference type="PANTHER" id="PTHR22937">
    <property type="entry name" value="E3 UBIQUITIN-PROTEIN LIGASE RNF165"/>
    <property type="match status" value="1"/>
</dbReference>
<dbReference type="FunFam" id="3.30.40.10:FF:000538">
    <property type="entry name" value="E3 ubiquitin-protein ligase MBR2 isoform A"/>
    <property type="match status" value="1"/>
</dbReference>
<feature type="domain" description="RING-type" evidence="10">
    <location>
        <begin position="487"/>
        <end position="529"/>
    </location>
</feature>
<dbReference type="EMBL" id="JBDFQZ010000001">
    <property type="protein sequence ID" value="KAK9755656.1"/>
    <property type="molecule type" value="Genomic_DNA"/>
</dbReference>
<keyword evidence="6" id="KW-0833">Ubl conjugation pathway</keyword>
<dbReference type="SUPFAM" id="SSF57850">
    <property type="entry name" value="RING/U-box"/>
    <property type="match status" value="1"/>
</dbReference>
<dbReference type="PROSITE" id="PS50089">
    <property type="entry name" value="ZF_RING_2"/>
    <property type="match status" value="1"/>
</dbReference>
<evidence type="ECO:0000256" key="3">
    <source>
        <dbReference type="ARBA" id="ARBA00022679"/>
    </source>
</evidence>
<keyword evidence="4" id="KW-0479">Metal-binding</keyword>
<evidence type="ECO:0000256" key="7">
    <source>
        <dbReference type="ARBA" id="ARBA00022833"/>
    </source>
</evidence>
<evidence type="ECO:0000256" key="6">
    <source>
        <dbReference type="ARBA" id="ARBA00022786"/>
    </source>
</evidence>
<evidence type="ECO:0000256" key="2">
    <source>
        <dbReference type="ARBA" id="ARBA00012483"/>
    </source>
</evidence>
<dbReference type="SMART" id="SM00184">
    <property type="entry name" value="RING"/>
    <property type="match status" value="1"/>
</dbReference>
<evidence type="ECO:0000313" key="11">
    <source>
        <dbReference type="EMBL" id="KAK9755656.1"/>
    </source>
</evidence>
<name>A0AAW1N5X9_SAPOF</name>
<comment type="catalytic activity">
    <reaction evidence="1">
        <text>S-ubiquitinyl-[E2 ubiquitin-conjugating enzyme]-L-cysteine + [acceptor protein]-L-lysine = [E2 ubiquitin-conjugating enzyme]-L-cysteine + N(6)-ubiquitinyl-[acceptor protein]-L-lysine.</text>
        <dbReference type="EC" id="2.3.2.27"/>
    </reaction>
</comment>
<keyword evidence="7" id="KW-0862">Zinc</keyword>
<dbReference type="InterPro" id="IPR001841">
    <property type="entry name" value="Znf_RING"/>
</dbReference>
<proteinExistence type="predicted"/>
<dbReference type="AlphaFoldDB" id="A0AAW1N5X9"/>
<evidence type="ECO:0000256" key="8">
    <source>
        <dbReference type="PROSITE-ProRule" id="PRU00175"/>
    </source>
</evidence>
<organism evidence="11 12">
    <name type="scientific">Saponaria officinalis</name>
    <name type="common">Common soapwort</name>
    <name type="synonym">Lychnis saponaria</name>
    <dbReference type="NCBI Taxonomy" id="3572"/>
    <lineage>
        <taxon>Eukaryota</taxon>
        <taxon>Viridiplantae</taxon>
        <taxon>Streptophyta</taxon>
        <taxon>Embryophyta</taxon>
        <taxon>Tracheophyta</taxon>
        <taxon>Spermatophyta</taxon>
        <taxon>Magnoliopsida</taxon>
        <taxon>eudicotyledons</taxon>
        <taxon>Gunneridae</taxon>
        <taxon>Pentapetalae</taxon>
        <taxon>Caryophyllales</taxon>
        <taxon>Caryophyllaceae</taxon>
        <taxon>Caryophylleae</taxon>
        <taxon>Saponaria</taxon>
    </lineage>
</organism>
<keyword evidence="3" id="KW-0808">Transferase</keyword>
<feature type="compositionally biased region" description="Polar residues" evidence="9">
    <location>
        <begin position="151"/>
        <end position="168"/>
    </location>
</feature>
<protein>
    <recommendedName>
        <fullName evidence="2">RING-type E3 ubiquitin transferase</fullName>
        <ecNumber evidence="2">2.3.2.27</ecNumber>
    </recommendedName>
</protein>
<keyword evidence="5 8" id="KW-0863">Zinc-finger</keyword>
<evidence type="ECO:0000256" key="5">
    <source>
        <dbReference type="ARBA" id="ARBA00022771"/>
    </source>
</evidence>
<feature type="compositionally biased region" description="Basic and acidic residues" evidence="9">
    <location>
        <begin position="173"/>
        <end position="182"/>
    </location>
</feature>
<dbReference type="CDD" id="cd16469">
    <property type="entry name" value="RING-H2_RNF24-like"/>
    <property type="match status" value="1"/>
</dbReference>
<dbReference type="GO" id="GO:0061630">
    <property type="term" value="F:ubiquitin protein ligase activity"/>
    <property type="evidence" value="ECO:0007669"/>
    <property type="project" value="UniProtKB-EC"/>
</dbReference>